<evidence type="ECO:0000256" key="1">
    <source>
        <dbReference type="SAM" id="MobiDB-lite"/>
    </source>
</evidence>
<dbReference type="EMBL" id="ML978122">
    <property type="protein sequence ID" value="KAF2102623.1"/>
    <property type="molecule type" value="Genomic_DNA"/>
</dbReference>
<dbReference type="AlphaFoldDB" id="A0A9P4INR4"/>
<feature type="region of interest" description="Disordered" evidence="1">
    <location>
        <begin position="62"/>
        <end position="106"/>
    </location>
</feature>
<sequence>MPAVALARVCVCMGKARCLAWPHFASPITLAQCGAAPAWTALTALTRTAIKLRAEAEAVRARRKLMPSRPLQHASTAGNKPPRHRAARLQDEQKAQERRWHEEANDSRSPDVWFVATCSWGRVMDSYRR</sequence>
<name>A0A9P4INR4_9PEZI</name>
<accession>A0A9P4INR4</accession>
<gene>
    <name evidence="2" type="ORF">NA57DRAFT_52183</name>
</gene>
<organism evidence="2 3">
    <name type="scientific">Rhizodiscina lignyota</name>
    <dbReference type="NCBI Taxonomy" id="1504668"/>
    <lineage>
        <taxon>Eukaryota</taxon>
        <taxon>Fungi</taxon>
        <taxon>Dikarya</taxon>
        <taxon>Ascomycota</taxon>
        <taxon>Pezizomycotina</taxon>
        <taxon>Dothideomycetes</taxon>
        <taxon>Pleosporomycetidae</taxon>
        <taxon>Aulographales</taxon>
        <taxon>Rhizodiscinaceae</taxon>
        <taxon>Rhizodiscina</taxon>
    </lineage>
</organism>
<evidence type="ECO:0000313" key="3">
    <source>
        <dbReference type="Proteomes" id="UP000799772"/>
    </source>
</evidence>
<keyword evidence="3" id="KW-1185">Reference proteome</keyword>
<dbReference type="Proteomes" id="UP000799772">
    <property type="component" value="Unassembled WGS sequence"/>
</dbReference>
<feature type="compositionally biased region" description="Basic and acidic residues" evidence="1">
    <location>
        <begin position="88"/>
        <end position="106"/>
    </location>
</feature>
<evidence type="ECO:0000313" key="2">
    <source>
        <dbReference type="EMBL" id="KAF2102623.1"/>
    </source>
</evidence>
<reference evidence="2" key="1">
    <citation type="journal article" date="2020" name="Stud. Mycol.">
        <title>101 Dothideomycetes genomes: a test case for predicting lifestyles and emergence of pathogens.</title>
        <authorList>
            <person name="Haridas S."/>
            <person name="Albert R."/>
            <person name="Binder M."/>
            <person name="Bloem J."/>
            <person name="Labutti K."/>
            <person name="Salamov A."/>
            <person name="Andreopoulos B."/>
            <person name="Baker S."/>
            <person name="Barry K."/>
            <person name="Bills G."/>
            <person name="Bluhm B."/>
            <person name="Cannon C."/>
            <person name="Castanera R."/>
            <person name="Culley D."/>
            <person name="Daum C."/>
            <person name="Ezra D."/>
            <person name="Gonzalez J."/>
            <person name="Henrissat B."/>
            <person name="Kuo A."/>
            <person name="Liang C."/>
            <person name="Lipzen A."/>
            <person name="Lutzoni F."/>
            <person name="Magnuson J."/>
            <person name="Mondo S."/>
            <person name="Nolan M."/>
            <person name="Ohm R."/>
            <person name="Pangilinan J."/>
            <person name="Park H.-J."/>
            <person name="Ramirez L."/>
            <person name="Alfaro M."/>
            <person name="Sun H."/>
            <person name="Tritt A."/>
            <person name="Yoshinaga Y."/>
            <person name="Zwiers L.-H."/>
            <person name="Turgeon B."/>
            <person name="Goodwin S."/>
            <person name="Spatafora J."/>
            <person name="Crous P."/>
            <person name="Grigoriev I."/>
        </authorList>
    </citation>
    <scope>NUCLEOTIDE SEQUENCE</scope>
    <source>
        <strain evidence="2">CBS 133067</strain>
    </source>
</reference>
<proteinExistence type="predicted"/>
<comment type="caution">
    <text evidence="2">The sequence shown here is derived from an EMBL/GenBank/DDBJ whole genome shotgun (WGS) entry which is preliminary data.</text>
</comment>
<protein>
    <submittedName>
        <fullName evidence="2">Uncharacterized protein</fullName>
    </submittedName>
</protein>